<keyword evidence="2" id="KW-1185">Reference proteome</keyword>
<dbReference type="EMBL" id="CM037161">
    <property type="protein sequence ID" value="KAH7854722.1"/>
    <property type="molecule type" value="Genomic_DNA"/>
</dbReference>
<evidence type="ECO:0000313" key="1">
    <source>
        <dbReference type="EMBL" id="KAH7854722.1"/>
    </source>
</evidence>
<sequence>MEHLPIHLVEEAKIGGPVRYWWMYYVERYLMTLKSYVSNRARPEGSIVEGYFVEECMTFCSRYLDDVESKLNQPMRNYDGGDEGQVGGRPLGKEEKFSLSLIQKAQDHHYILFNTDSVIPYREKNWEFIRQNNRRLRDRALEHLHHETFPIWFQNYVHQLQLAGPEQVTEEIADLALGPRDTATRFSGYIINGVRYHTKDRERKRKTQNSGVVLMAKTSSYSSARDVNPQEGDVTYYGRITDLQIGLRAIWVKSFSSSHASGKPELSVCLKNDRIIESGVFGTSVSTSFGEASTTASFGPTMTKAMDRRVVASLHCTMCFTL</sequence>
<protein>
    <submittedName>
        <fullName evidence="1">Uncharacterized protein</fullName>
    </submittedName>
</protein>
<reference evidence="1 2" key="1">
    <citation type="journal article" date="2021" name="Hortic Res">
        <title>High-quality reference genome and annotation aids understanding of berry development for evergreen blueberry (Vaccinium darrowii).</title>
        <authorList>
            <person name="Yu J."/>
            <person name="Hulse-Kemp A.M."/>
            <person name="Babiker E."/>
            <person name="Staton M."/>
        </authorList>
    </citation>
    <scope>NUCLEOTIDE SEQUENCE [LARGE SCALE GENOMIC DNA]</scope>
    <source>
        <strain evidence="2">cv. NJ 8807/NJ 8810</strain>
        <tissue evidence="1">Young leaf</tissue>
    </source>
</reference>
<evidence type="ECO:0000313" key="2">
    <source>
        <dbReference type="Proteomes" id="UP000828048"/>
    </source>
</evidence>
<accession>A0ACB7YM52</accession>
<gene>
    <name evidence="1" type="ORF">Vadar_017137</name>
</gene>
<name>A0ACB7YM52_9ERIC</name>
<proteinExistence type="predicted"/>
<organism evidence="1 2">
    <name type="scientific">Vaccinium darrowii</name>
    <dbReference type="NCBI Taxonomy" id="229202"/>
    <lineage>
        <taxon>Eukaryota</taxon>
        <taxon>Viridiplantae</taxon>
        <taxon>Streptophyta</taxon>
        <taxon>Embryophyta</taxon>
        <taxon>Tracheophyta</taxon>
        <taxon>Spermatophyta</taxon>
        <taxon>Magnoliopsida</taxon>
        <taxon>eudicotyledons</taxon>
        <taxon>Gunneridae</taxon>
        <taxon>Pentapetalae</taxon>
        <taxon>asterids</taxon>
        <taxon>Ericales</taxon>
        <taxon>Ericaceae</taxon>
        <taxon>Vaccinioideae</taxon>
        <taxon>Vaccinieae</taxon>
        <taxon>Vaccinium</taxon>
    </lineage>
</organism>
<comment type="caution">
    <text evidence="1">The sequence shown here is derived from an EMBL/GenBank/DDBJ whole genome shotgun (WGS) entry which is preliminary data.</text>
</comment>
<dbReference type="Proteomes" id="UP000828048">
    <property type="component" value="Chromosome 11"/>
</dbReference>